<reference evidence="2" key="1">
    <citation type="submission" date="2022-06" db="EMBL/GenBank/DDBJ databases">
        <title>Genome Sequence of Candolleomyces eurysporus.</title>
        <authorList>
            <person name="Buettner E."/>
        </authorList>
    </citation>
    <scope>NUCLEOTIDE SEQUENCE</scope>
    <source>
        <strain evidence="2">VTCC 930004</strain>
    </source>
</reference>
<evidence type="ECO:0000256" key="1">
    <source>
        <dbReference type="SAM" id="MobiDB-lite"/>
    </source>
</evidence>
<proteinExistence type="predicted"/>
<dbReference type="EMBL" id="JANBPK010000964">
    <property type="protein sequence ID" value="KAJ2927730.1"/>
    <property type="molecule type" value="Genomic_DNA"/>
</dbReference>
<name>A0A9W8JB89_9AGAR</name>
<evidence type="ECO:0000313" key="2">
    <source>
        <dbReference type="EMBL" id="KAJ2927730.1"/>
    </source>
</evidence>
<dbReference type="Proteomes" id="UP001140091">
    <property type="component" value="Unassembled WGS sequence"/>
</dbReference>
<keyword evidence="3" id="KW-1185">Reference proteome</keyword>
<protein>
    <submittedName>
        <fullName evidence="2">Uncharacterized protein</fullName>
    </submittedName>
</protein>
<feature type="region of interest" description="Disordered" evidence="1">
    <location>
        <begin position="1"/>
        <end position="21"/>
    </location>
</feature>
<organism evidence="2 3">
    <name type="scientific">Candolleomyces eurysporus</name>
    <dbReference type="NCBI Taxonomy" id="2828524"/>
    <lineage>
        <taxon>Eukaryota</taxon>
        <taxon>Fungi</taxon>
        <taxon>Dikarya</taxon>
        <taxon>Basidiomycota</taxon>
        <taxon>Agaricomycotina</taxon>
        <taxon>Agaricomycetes</taxon>
        <taxon>Agaricomycetidae</taxon>
        <taxon>Agaricales</taxon>
        <taxon>Agaricineae</taxon>
        <taxon>Psathyrellaceae</taxon>
        <taxon>Candolleomyces</taxon>
    </lineage>
</organism>
<gene>
    <name evidence="2" type="ORF">H1R20_g9365</name>
</gene>
<feature type="non-terminal residue" evidence="2">
    <location>
        <position position="64"/>
    </location>
</feature>
<evidence type="ECO:0000313" key="3">
    <source>
        <dbReference type="Proteomes" id="UP001140091"/>
    </source>
</evidence>
<dbReference type="AlphaFoldDB" id="A0A9W8JB89"/>
<comment type="caution">
    <text evidence="2">The sequence shown here is derived from an EMBL/GenBank/DDBJ whole genome shotgun (WGS) entry which is preliminary data.</text>
</comment>
<sequence length="64" mass="6995">MNPGRCHGAHGATGANEELEGPWQYIRQPNMSRPIWQAPGSRSLPCTLPLRFVADLKPSGLNDP</sequence>
<accession>A0A9W8JB89</accession>